<reference evidence="1 2" key="1">
    <citation type="submission" date="2021-04" db="EMBL/GenBank/DDBJ databases">
        <authorList>
            <person name="Pira H."/>
            <person name="Risdian C."/>
            <person name="Wink J."/>
        </authorList>
    </citation>
    <scope>NUCLEOTIDE SEQUENCE [LARGE SCALE GENOMIC DNA]</scope>
    <source>
        <strain evidence="1 2">WHA3</strain>
    </source>
</reference>
<dbReference type="RefSeq" id="WP_218446218.1">
    <property type="nucleotide sequence ID" value="NZ_JAGSPA010000003.1"/>
</dbReference>
<organism evidence="1 2">
    <name type="scientific">Pacificimonas pallii</name>
    <dbReference type="NCBI Taxonomy" id="2827236"/>
    <lineage>
        <taxon>Bacteria</taxon>
        <taxon>Pseudomonadati</taxon>
        <taxon>Pseudomonadota</taxon>
        <taxon>Alphaproteobacteria</taxon>
        <taxon>Sphingomonadales</taxon>
        <taxon>Sphingosinicellaceae</taxon>
        <taxon>Pacificimonas</taxon>
    </lineage>
</organism>
<dbReference type="Proteomes" id="UP000722336">
    <property type="component" value="Unassembled WGS sequence"/>
</dbReference>
<sequence>MSMETGACPSPPDSLTPKTAALCRAISAGMTATAEIKTDQRRIVDHVLSLISRATSEAGRGR</sequence>
<protein>
    <submittedName>
        <fullName evidence="1">Uncharacterized protein</fullName>
    </submittedName>
</protein>
<evidence type="ECO:0000313" key="1">
    <source>
        <dbReference type="EMBL" id="MBV7257407.1"/>
    </source>
</evidence>
<comment type="caution">
    <text evidence="1">The sequence shown here is derived from an EMBL/GenBank/DDBJ whole genome shotgun (WGS) entry which is preliminary data.</text>
</comment>
<gene>
    <name evidence="1" type="ORF">KCG44_11485</name>
</gene>
<evidence type="ECO:0000313" key="2">
    <source>
        <dbReference type="Proteomes" id="UP000722336"/>
    </source>
</evidence>
<name>A0ABS6SG62_9SPHN</name>
<dbReference type="EMBL" id="JAGSPA010000003">
    <property type="protein sequence ID" value="MBV7257407.1"/>
    <property type="molecule type" value="Genomic_DNA"/>
</dbReference>
<proteinExistence type="predicted"/>
<keyword evidence="2" id="KW-1185">Reference proteome</keyword>
<accession>A0ABS6SG62</accession>